<feature type="compositionally biased region" description="Basic and acidic residues" evidence="12">
    <location>
        <begin position="1"/>
        <end position="11"/>
    </location>
</feature>
<evidence type="ECO:0000256" key="11">
    <source>
        <dbReference type="ARBA" id="ARBA00048366"/>
    </source>
</evidence>
<proteinExistence type="inferred from homology"/>
<evidence type="ECO:0000256" key="6">
    <source>
        <dbReference type="ARBA" id="ARBA00022694"/>
    </source>
</evidence>
<dbReference type="Pfam" id="PF01300">
    <property type="entry name" value="Sua5_yciO_yrdC"/>
    <property type="match status" value="1"/>
</dbReference>
<dbReference type="PANTHER" id="PTHR17490:SF16">
    <property type="entry name" value="THREONYLCARBAMOYL-AMP SYNTHASE"/>
    <property type="match status" value="1"/>
</dbReference>
<evidence type="ECO:0000256" key="3">
    <source>
        <dbReference type="ARBA" id="ARBA00012584"/>
    </source>
</evidence>
<organism evidence="14 15">
    <name type="scientific">Microlunatus panaciterrae</name>
    <dbReference type="NCBI Taxonomy" id="400768"/>
    <lineage>
        <taxon>Bacteria</taxon>
        <taxon>Bacillati</taxon>
        <taxon>Actinomycetota</taxon>
        <taxon>Actinomycetes</taxon>
        <taxon>Propionibacteriales</taxon>
        <taxon>Propionibacteriaceae</taxon>
        <taxon>Microlunatus</taxon>
    </lineage>
</organism>
<feature type="domain" description="YrdC-like" evidence="13">
    <location>
        <begin position="180"/>
        <end position="367"/>
    </location>
</feature>
<dbReference type="Proteomes" id="UP000704762">
    <property type="component" value="Unassembled WGS sequence"/>
</dbReference>
<dbReference type="SUPFAM" id="SSF55821">
    <property type="entry name" value="YrdC/RibB"/>
    <property type="match status" value="1"/>
</dbReference>
<evidence type="ECO:0000313" key="15">
    <source>
        <dbReference type="Proteomes" id="UP000704762"/>
    </source>
</evidence>
<dbReference type="PANTHER" id="PTHR17490">
    <property type="entry name" value="SUA5"/>
    <property type="match status" value="1"/>
</dbReference>
<keyword evidence="8" id="KW-0547">Nucleotide-binding</keyword>
<dbReference type="NCBIfam" id="TIGR00057">
    <property type="entry name" value="L-threonylcarbamoyladenylate synthase"/>
    <property type="match status" value="1"/>
</dbReference>
<name>A0ABS2RFD7_9ACTN</name>
<keyword evidence="5" id="KW-0808">Transferase</keyword>
<evidence type="ECO:0000256" key="1">
    <source>
        <dbReference type="ARBA" id="ARBA00004496"/>
    </source>
</evidence>
<feature type="region of interest" description="Disordered" evidence="12">
    <location>
        <begin position="397"/>
        <end position="487"/>
    </location>
</feature>
<evidence type="ECO:0000256" key="12">
    <source>
        <dbReference type="SAM" id="MobiDB-lite"/>
    </source>
</evidence>
<accession>A0ABS2RFD7</accession>
<dbReference type="PROSITE" id="PS51163">
    <property type="entry name" value="YRDC"/>
    <property type="match status" value="1"/>
</dbReference>
<evidence type="ECO:0000313" key="14">
    <source>
        <dbReference type="EMBL" id="MBM7797403.1"/>
    </source>
</evidence>
<dbReference type="EC" id="2.7.7.87" evidence="3"/>
<keyword evidence="4" id="KW-0963">Cytoplasm</keyword>
<evidence type="ECO:0000256" key="5">
    <source>
        <dbReference type="ARBA" id="ARBA00022679"/>
    </source>
</evidence>
<keyword evidence="6" id="KW-0819">tRNA processing</keyword>
<dbReference type="RefSeq" id="WP_338041100.1">
    <property type="nucleotide sequence ID" value="NZ_BAAAQP010000003.1"/>
</dbReference>
<dbReference type="InterPro" id="IPR006070">
    <property type="entry name" value="Sua5-like_dom"/>
</dbReference>
<feature type="compositionally biased region" description="Low complexity" evidence="12">
    <location>
        <begin position="438"/>
        <end position="450"/>
    </location>
</feature>
<evidence type="ECO:0000256" key="2">
    <source>
        <dbReference type="ARBA" id="ARBA00007663"/>
    </source>
</evidence>
<gene>
    <name evidence="14" type="ORF">JOE57_000324</name>
</gene>
<comment type="subcellular location">
    <subcellularLocation>
        <location evidence="1">Cytoplasm</location>
    </subcellularLocation>
</comment>
<keyword evidence="9" id="KW-0067">ATP-binding</keyword>
<keyword evidence="7" id="KW-0548">Nucleotidyltransferase</keyword>
<comment type="catalytic activity">
    <reaction evidence="11">
        <text>L-threonine + hydrogencarbonate + ATP = L-threonylcarbamoyladenylate + diphosphate + H2O</text>
        <dbReference type="Rhea" id="RHEA:36407"/>
        <dbReference type="ChEBI" id="CHEBI:15377"/>
        <dbReference type="ChEBI" id="CHEBI:17544"/>
        <dbReference type="ChEBI" id="CHEBI:30616"/>
        <dbReference type="ChEBI" id="CHEBI:33019"/>
        <dbReference type="ChEBI" id="CHEBI:57926"/>
        <dbReference type="ChEBI" id="CHEBI:73682"/>
        <dbReference type="EC" id="2.7.7.87"/>
    </reaction>
</comment>
<evidence type="ECO:0000256" key="9">
    <source>
        <dbReference type="ARBA" id="ARBA00022840"/>
    </source>
</evidence>
<dbReference type="EMBL" id="JAFBCF010000001">
    <property type="protein sequence ID" value="MBM7797403.1"/>
    <property type="molecule type" value="Genomic_DNA"/>
</dbReference>
<dbReference type="Gene3D" id="3.90.870.10">
    <property type="entry name" value="DHBP synthase"/>
    <property type="match status" value="1"/>
</dbReference>
<comment type="caution">
    <text evidence="14">The sequence shown here is derived from an EMBL/GenBank/DDBJ whole genome shotgun (WGS) entry which is preliminary data.</text>
</comment>
<feature type="region of interest" description="Disordered" evidence="12">
    <location>
        <begin position="1"/>
        <end position="158"/>
    </location>
</feature>
<evidence type="ECO:0000256" key="4">
    <source>
        <dbReference type="ARBA" id="ARBA00022490"/>
    </source>
</evidence>
<keyword evidence="15" id="KW-1185">Reference proteome</keyword>
<evidence type="ECO:0000256" key="8">
    <source>
        <dbReference type="ARBA" id="ARBA00022741"/>
    </source>
</evidence>
<evidence type="ECO:0000256" key="10">
    <source>
        <dbReference type="ARBA" id="ARBA00029774"/>
    </source>
</evidence>
<comment type="similarity">
    <text evidence="2">Belongs to the SUA5 family.</text>
</comment>
<evidence type="ECO:0000256" key="7">
    <source>
        <dbReference type="ARBA" id="ARBA00022695"/>
    </source>
</evidence>
<sequence length="487" mass="50276">MSEQQDRDIRADQATPVDEPAATPASGEETQSAPASRNEPAPETGDKPELSQTLPGVEPAAGAELNPDAGNGQDTAGADPGADEAAGDRAIADADESEAEVPASGEEAHASDEEAQEPDVEAHASDEEAQEPDVEAHASDEEAQEPDVEAYEPDEEGYEPDEIVAYQRYDCTSNEDAAIEAAAEAARSAIERGECIVLPTDTVYGIGADAFSSDAVQSLLDAKGRGRDMPPPVLIAEPSLIRALAVDVPAAAKALVEAYWPGPLTVICKAQPSLQMDLGDTQGTVALRVPDHDLARTLLRRTGPMAVSSANRSGQPAALSCDEAIQQLGDAVAVYLDGGPLGGDGAPSTIVDFSIEEHGVILRRGALSIETLRQHCPDIVDLNPPAEEPLEPAALEEPASLEQPGALEESDAPEESGQVSPPDGTGENEGGADHGNEPVEAPATSAEAAALIREAGSVEGETAETGHRDPRPQGGEPADEPPPTTEG</sequence>
<reference evidence="14 15" key="1">
    <citation type="submission" date="2021-01" db="EMBL/GenBank/DDBJ databases">
        <title>Sequencing the genomes of 1000 actinobacteria strains.</title>
        <authorList>
            <person name="Klenk H.-P."/>
        </authorList>
    </citation>
    <scope>NUCLEOTIDE SEQUENCE [LARGE SCALE GENOMIC DNA]</scope>
    <source>
        <strain evidence="14 15">DSM 18662</strain>
    </source>
</reference>
<dbReference type="InterPro" id="IPR017945">
    <property type="entry name" value="DHBP_synth_RibB-like_a/b_dom"/>
</dbReference>
<dbReference type="InterPro" id="IPR050156">
    <property type="entry name" value="TC-AMP_synthase_SUA5"/>
</dbReference>
<feature type="compositionally biased region" description="Acidic residues" evidence="12">
    <location>
        <begin position="141"/>
        <end position="158"/>
    </location>
</feature>
<evidence type="ECO:0000259" key="13">
    <source>
        <dbReference type="PROSITE" id="PS51163"/>
    </source>
</evidence>
<protein>
    <recommendedName>
        <fullName evidence="10">L-threonylcarbamoyladenylate synthase</fullName>
        <ecNumber evidence="3">2.7.7.87</ecNumber>
    </recommendedName>
    <alternativeName>
        <fullName evidence="10">L-threonylcarbamoyladenylate synthase</fullName>
    </alternativeName>
</protein>